<dbReference type="EMBL" id="FOEN01000001">
    <property type="protein sequence ID" value="SEP61643.1"/>
    <property type="molecule type" value="Genomic_DNA"/>
</dbReference>
<organism evidence="1 2">
    <name type="scientific">Ignavigranum ruoffiae</name>
    <dbReference type="NCBI Taxonomy" id="89093"/>
    <lineage>
        <taxon>Bacteria</taxon>
        <taxon>Bacillati</taxon>
        <taxon>Bacillota</taxon>
        <taxon>Bacilli</taxon>
        <taxon>Lactobacillales</taxon>
        <taxon>Aerococcaceae</taxon>
        <taxon>Ignavigranum</taxon>
    </lineage>
</organism>
<proteinExistence type="predicted"/>
<sequence length="246" mass="29375">MRLNNFVIMISNKKNLILYNSVTGEKTSIKKDIYQSISDRKSINQIFLKDLRNLVVNGFIVEENFDYIKYINYIVKNQCFSKNKLSIILKKEDFKKENLIPLKATLPYISYYLIDPSIARCNLEAFNEFKFVLLRKGVPFQILHKAQDLSININLLNEINFYSSIKEVCQEFFSIKNYYLLKYPLKFEKKLLTEECDFSEIIEKHINQISYNYHKDKKILNDKIVKFVNQVNYINLLNKEYKDAFF</sequence>
<accession>A0A1H8ZB86</accession>
<dbReference type="RefSeq" id="WP_092569878.1">
    <property type="nucleotide sequence ID" value="NZ_FOEN01000001.1"/>
</dbReference>
<dbReference type="AlphaFoldDB" id="A0A1H8ZB86"/>
<evidence type="ECO:0000313" key="1">
    <source>
        <dbReference type="EMBL" id="SEP61643.1"/>
    </source>
</evidence>
<dbReference type="Proteomes" id="UP000198833">
    <property type="component" value="Unassembled WGS sequence"/>
</dbReference>
<keyword evidence="2" id="KW-1185">Reference proteome</keyword>
<dbReference type="STRING" id="89093.SAMN04488558_101206"/>
<reference evidence="1 2" key="1">
    <citation type="submission" date="2016-10" db="EMBL/GenBank/DDBJ databases">
        <authorList>
            <person name="de Groot N.N."/>
        </authorList>
    </citation>
    <scope>NUCLEOTIDE SEQUENCE [LARGE SCALE GENOMIC DNA]</scope>
    <source>
        <strain evidence="1 2">DSM 15695</strain>
    </source>
</reference>
<evidence type="ECO:0000313" key="2">
    <source>
        <dbReference type="Proteomes" id="UP000198833"/>
    </source>
</evidence>
<name>A0A1H8ZB86_9LACT</name>
<gene>
    <name evidence="1" type="ORF">SAMN04488558_101206</name>
</gene>
<protein>
    <submittedName>
        <fullName evidence="1">Uncharacterized protein</fullName>
    </submittedName>
</protein>